<organism evidence="3">
    <name type="scientific">Gongylonema pulchrum</name>
    <dbReference type="NCBI Taxonomy" id="637853"/>
    <lineage>
        <taxon>Eukaryota</taxon>
        <taxon>Metazoa</taxon>
        <taxon>Ecdysozoa</taxon>
        <taxon>Nematoda</taxon>
        <taxon>Chromadorea</taxon>
        <taxon>Rhabditida</taxon>
        <taxon>Spirurina</taxon>
        <taxon>Spiruromorpha</taxon>
        <taxon>Spiruroidea</taxon>
        <taxon>Gongylonematidae</taxon>
        <taxon>Gongylonema</taxon>
    </lineage>
</organism>
<keyword evidence="2" id="KW-1185">Reference proteome</keyword>
<gene>
    <name evidence="1" type="ORF">GPUH_LOCUS14710</name>
</gene>
<evidence type="ECO:0000313" key="2">
    <source>
        <dbReference type="Proteomes" id="UP000271098"/>
    </source>
</evidence>
<protein>
    <submittedName>
        <fullName evidence="3">ARM repeat superfamily protein</fullName>
    </submittedName>
</protein>
<dbReference type="EMBL" id="UYRT01081570">
    <property type="protein sequence ID" value="VDN24640.1"/>
    <property type="molecule type" value="Genomic_DNA"/>
</dbReference>
<reference evidence="3" key="1">
    <citation type="submission" date="2016-06" db="UniProtKB">
        <authorList>
            <consortium name="WormBaseParasite"/>
        </authorList>
    </citation>
    <scope>IDENTIFICATION</scope>
</reference>
<accession>A0A183E169</accession>
<sequence length="68" mass="7620">MAEVSRVLHQNLLSSGLRNKRLLTTMLQGQDSDAKLQHIGILQVLSTVGPPTAYEDPTETRTYRDNHC</sequence>
<evidence type="ECO:0000313" key="1">
    <source>
        <dbReference type="EMBL" id="VDN24640.1"/>
    </source>
</evidence>
<name>A0A183E169_9BILA</name>
<dbReference type="WBParaSite" id="GPUH_0001472901-mRNA-1">
    <property type="protein sequence ID" value="GPUH_0001472901-mRNA-1"/>
    <property type="gene ID" value="GPUH_0001472901"/>
</dbReference>
<dbReference type="AlphaFoldDB" id="A0A183E169"/>
<proteinExistence type="predicted"/>
<dbReference type="Proteomes" id="UP000271098">
    <property type="component" value="Unassembled WGS sequence"/>
</dbReference>
<reference evidence="1 2" key="2">
    <citation type="submission" date="2018-11" db="EMBL/GenBank/DDBJ databases">
        <authorList>
            <consortium name="Pathogen Informatics"/>
        </authorList>
    </citation>
    <scope>NUCLEOTIDE SEQUENCE [LARGE SCALE GENOMIC DNA]</scope>
</reference>
<evidence type="ECO:0000313" key="3">
    <source>
        <dbReference type="WBParaSite" id="GPUH_0001472901-mRNA-1"/>
    </source>
</evidence>